<evidence type="ECO:0008006" key="5">
    <source>
        <dbReference type="Google" id="ProtNLM"/>
    </source>
</evidence>
<feature type="region of interest" description="Disordered" evidence="1">
    <location>
        <begin position="209"/>
        <end position="230"/>
    </location>
</feature>
<name>A0ABP9CYX8_9ACTN</name>
<dbReference type="Proteomes" id="UP001500839">
    <property type="component" value="Unassembled WGS sequence"/>
</dbReference>
<accession>A0ABP9CYX8</accession>
<evidence type="ECO:0000313" key="3">
    <source>
        <dbReference type="EMBL" id="GAA4822471.1"/>
    </source>
</evidence>
<dbReference type="RefSeq" id="WP_200174046.1">
    <property type="nucleotide sequence ID" value="NZ_BAABKQ010000001.1"/>
</dbReference>
<protein>
    <recommendedName>
        <fullName evidence="5">Lipoprotein LpqN</fullName>
    </recommendedName>
</protein>
<feature type="region of interest" description="Disordered" evidence="1">
    <location>
        <begin position="137"/>
        <end position="156"/>
    </location>
</feature>
<evidence type="ECO:0000256" key="2">
    <source>
        <dbReference type="SAM" id="SignalP"/>
    </source>
</evidence>
<feature type="signal peptide" evidence="2">
    <location>
        <begin position="1"/>
        <end position="18"/>
    </location>
</feature>
<evidence type="ECO:0000313" key="4">
    <source>
        <dbReference type="Proteomes" id="UP001500839"/>
    </source>
</evidence>
<keyword evidence="2" id="KW-0732">Signal</keyword>
<sequence length="230" mass="24446">MKRSVAAVGGVLAAAVLAGCGSGGDAPAPDGEYRPLGFGTDKRIEMFVPQGWSMINQNDFLPSDPAEATGQSGVTYALLDRSRIPEELGGKVVGDDAARSAFAAQAQAGAAITAQFTEITPCDKVESMLKAQRDPIDFDSIEDPDSGLGDHRKLGESTREVDGAEYRYVQYYSSIQLSSTHCVGMLLQSTLKAPDDATVDEARRVITEVADNSRIDQPIQEKQDDDSGGN</sequence>
<dbReference type="PROSITE" id="PS51257">
    <property type="entry name" value="PROKAR_LIPOPROTEIN"/>
    <property type="match status" value="1"/>
</dbReference>
<proteinExistence type="predicted"/>
<comment type="caution">
    <text evidence="3">The sequence shown here is derived from an EMBL/GenBank/DDBJ whole genome shotgun (WGS) entry which is preliminary data.</text>
</comment>
<organism evidence="3 4">
    <name type="scientific">Tomitella cavernea</name>
    <dbReference type="NCBI Taxonomy" id="1387982"/>
    <lineage>
        <taxon>Bacteria</taxon>
        <taxon>Bacillati</taxon>
        <taxon>Actinomycetota</taxon>
        <taxon>Actinomycetes</taxon>
        <taxon>Mycobacteriales</taxon>
        <taxon>Tomitella</taxon>
    </lineage>
</organism>
<feature type="chain" id="PRO_5045235698" description="Lipoprotein LpqN" evidence="2">
    <location>
        <begin position="19"/>
        <end position="230"/>
    </location>
</feature>
<gene>
    <name evidence="3" type="ORF">GCM10023353_33730</name>
</gene>
<keyword evidence="4" id="KW-1185">Reference proteome</keyword>
<evidence type="ECO:0000256" key="1">
    <source>
        <dbReference type="SAM" id="MobiDB-lite"/>
    </source>
</evidence>
<feature type="compositionally biased region" description="Basic and acidic residues" evidence="1">
    <location>
        <begin position="209"/>
        <end position="222"/>
    </location>
</feature>
<dbReference type="EMBL" id="BAABKQ010000001">
    <property type="protein sequence ID" value="GAA4822471.1"/>
    <property type="molecule type" value="Genomic_DNA"/>
</dbReference>
<reference evidence="4" key="1">
    <citation type="journal article" date="2019" name="Int. J. Syst. Evol. Microbiol.">
        <title>The Global Catalogue of Microorganisms (GCM) 10K type strain sequencing project: providing services to taxonomists for standard genome sequencing and annotation.</title>
        <authorList>
            <consortium name="The Broad Institute Genomics Platform"/>
            <consortium name="The Broad Institute Genome Sequencing Center for Infectious Disease"/>
            <person name="Wu L."/>
            <person name="Ma J."/>
        </authorList>
    </citation>
    <scope>NUCLEOTIDE SEQUENCE [LARGE SCALE GENOMIC DNA]</scope>
    <source>
        <strain evidence="4">JCM 18542</strain>
    </source>
</reference>